<dbReference type="SUPFAM" id="SSF48452">
    <property type="entry name" value="TPR-like"/>
    <property type="match status" value="1"/>
</dbReference>
<proteinExistence type="predicted"/>
<comment type="caution">
    <text evidence="1">The sequence shown here is derived from an EMBL/GenBank/DDBJ whole genome shotgun (WGS) entry which is preliminary data.</text>
</comment>
<accession>A0A3R6ZMD4</accession>
<gene>
    <name evidence="1" type="ORF">DYB34_008830</name>
</gene>
<evidence type="ECO:0000313" key="1">
    <source>
        <dbReference type="EMBL" id="RHY68586.1"/>
    </source>
</evidence>
<dbReference type="EMBL" id="QUTB01003327">
    <property type="protein sequence ID" value="RHY68586.1"/>
    <property type="molecule type" value="Genomic_DNA"/>
</dbReference>
<sequence length="303" mass="34460">MHPDDWLKLKINRKMDAADLLDQYTDAIYAATYTAEEVAALKARKKLNETVMLCRTILQDESWEHDATVNELDVYLTYASALESLTRRYEAIDVLVRGLDVMDDHPMLQLALARLQFKAGLYDDALETCLLVTQAYPHDTRCSADSAADAYHLAGWVKIHGDDHTNAYALWSRGALAIPSSSVLARQHRKRQCWDNDAPDDFLLPRGLVHLHAECDAVIDIVDAFPRDVRHGQWGTVRHSSVNTTDVAVEDIPLLRPWLRKLLKSRVYPFLHECFPRLADHTSMRDDATGATRCRVHDAFIVR</sequence>
<dbReference type="Proteomes" id="UP000283543">
    <property type="component" value="Unassembled WGS sequence"/>
</dbReference>
<dbReference type="InterPro" id="IPR011990">
    <property type="entry name" value="TPR-like_helical_dom_sf"/>
</dbReference>
<protein>
    <submittedName>
        <fullName evidence="1">Uncharacterized protein</fullName>
    </submittedName>
</protein>
<reference evidence="1 2" key="1">
    <citation type="submission" date="2018-08" db="EMBL/GenBank/DDBJ databases">
        <title>Aphanomyces genome sequencing and annotation.</title>
        <authorList>
            <person name="Minardi D."/>
            <person name="Oidtmann B."/>
            <person name="Van Der Giezen M."/>
            <person name="Studholme D.J."/>
        </authorList>
    </citation>
    <scope>NUCLEOTIDE SEQUENCE [LARGE SCALE GENOMIC DNA]</scope>
    <source>
        <strain evidence="1 2">Si</strain>
    </source>
</reference>
<organism evidence="1 2">
    <name type="scientific">Aphanomyces astaci</name>
    <name type="common">Crayfish plague agent</name>
    <dbReference type="NCBI Taxonomy" id="112090"/>
    <lineage>
        <taxon>Eukaryota</taxon>
        <taxon>Sar</taxon>
        <taxon>Stramenopiles</taxon>
        <taxon>Oomycota</taxon>
        <taxon>Saprolegniomycetes</taxon>
        <taxon>Saprolegniales</taxon>
        <taxon>Verrucalvaceae</taxon>
        <taxon>Aphanomyces</taxon>
    </lineage>
</organism>
<evidence type="ECO:0000313" key="2">
    <source>
        <dbReference type="Proteomes" id="UP000283543"/>
    </source>
</evidence>
<name>A0A3R6ZMD4_APHAT</name>
<dbReference type="VEuPathDB" id="FungiDB:H257_11236"/>
<dbReference type="AlphaFoldDB" id="A0A3R6ZMD4"/>
<dbReference type="Gene3D" id="1.25.40.10">
    <property type="entry name" value="Tetratricopeptide repeat domain"/>
    <property type="match status" value="1"/>
</dbReference>